<gene>
    <name evidence="3" type="ORF">EYF80_062936</name>
</gene>
<accession>A0A4Z2EF30</accession>
<feature type="compositionally biased region" description="Gly residues" evidence="1">
    <location>
        <begin position="130"/>
        <end position="143"/>
    </location>
</feature>
<keyword evidence="2" id="KW-0732">Signal</keyword>
<name>A0A4Z2EF30_9TELE</name>
<feature type="chain" id="PRO_5021430300" evidence="2">
    <location>
        <begin position="18"/>
        <end position="310"/>
    </location>
</feature>
<dbReference type="EMBL" id="SRLO01009251">
    <property type="protein sequence ID" value="TNN26922.1"/>
    <property type="molecule type" value="Genomic_DNA"/>
</dbReference>
<feature type="signal peptide" evidence="2">
    <location>
        <begin position="1"/>
        <end position="17"/>
    </location>
</feature>
<dbReference type="AlphaFoldDB" id="A0A4Z2EF30"/>
<feature type="compositionally biased region" description="Basic residues" evidence="1">
    <location>
        <begin position="70"/>
        <end position="80"/>
    </location>
</feature>
<feature type="compositionally biased region" description="Low complexity" evidence="1">
    <location>
        <begin position="96"/>
        <end position="129"/>
    </location>
</feature>
<evidence type="ECO:0000313" key="4">
    <source>
        <dbReference type="Proteomes" id="UP000314294"/>
    </source>
</evidence>
<protein>
    <submittedName>
        <fullName evidence="3">Uncharacterized protein</fullName>
    </submittedName>
</protein>
<reference evidence="3 4" key="1">
    <citation type="submission" date="2019-03" db="EMBL/GenBank/DDBJ databases">
        <title>First draft genome of Liparis tanakae, snailfish: a comprehensive survey of snailfish specific genes.</title>
        <authorList>
            <person name="Kim W."/>
            <person name="Song I."/>
            <person name="Jeong J.-H."/>
            <person name="Kim D."/>
            <person name="Kim S."/>
            <person name="Ryu S."/>
            <person name="Song J.Y."/>
            <person name="Lee S.K."/>
        </authorList>
    </citation>
    <scope>NUCLEOTIDE SEQUENCE [LARGE SCALE GENOMIC DNA]</scope>
    <source>
        <tissue evidence="3">Muscle</tissue>
    </source>
</reference>
<keyword evidence="4" id="KW-1185">Reference proteome</keyword>
<evidence type="ECO:0000256" key="1">
    <source>
        <dbReference type="SAM" id="MobiDB-lite"/>
    </source>
</evidence>
<feature type="region of interest" description="Disordered" evidence="1">
    <location>
        <begin position="69"/>
        <end position="168"/>
    </location>
</feature>
<organism evidence="3 4">
    <name type="scientific">Liparis tanakae</name>
    <name type="common">Tanaka's snailfish</name>
    <dbReference type="NCBI Taxonomy" id="230148"/>
    <lineage>
        <taxon>Eukaryota</taxon>
        <taxon>Metazoa</taxon>
        <taxon>Chordata</taxon>
        <taxon>Craniata</taxon>
        <taxon>Vertebrata</taxon>
        <taxon>Euteleostomi</taxon>
        <taxon>Actinopterygii</taxon>
        <taxon>Neopterygii</taxon>
        <taxon>Teleostei</taxon>
        <taxon>Neoteleostei</taxon>
        <taxon>Acanthomorphata</taxon>
        <taxon>Eupercaria</taxon>
        <taxon>Perciformes</taxon>
        <taxon>Cottioidei</taxon>
        <taxon>Cottales</taxon>
        <taxon>Liparidae</taxon>
        <taxon>Liparis</taxon>
    </lineage>
</organism>
<proteinExistence type="predicted"/>
<comment type="caution">
    <text evidence="3">The sequence shown here is derived from an EMBL/GenBank/DDBJ whole genome shotgun (WGS) entry which is preliminary data.</text>
</comment>
<dbReference type="Proteomes" id="UP000314294">
    <property type="component" value="Unassembled WGS sequence"/>
</dbReference>
<evidence type="ECO:0000256" key="2">
    <source>
        <dbReference type="SAM" id="SignalP"/>
    </source>
</evidence>
<sequence>MCVCFVCVCVFCVCVLCVCVLCVCVCVVRCAFSSSPAPQADLPDAGDGPGLRRQQLQLLLLLPLSARRQERVHHRRHPPRHGGDPGGARRQRHRAAAALPDHAAGGRAPGVRGPPAGRRAGLGPRRGAADSGGAGGQGRGRAVGPGAAAHLLPPGPRRPDGPRGRPMGEGLLRRAAALRGGAPQAGPVPVHVVVAEDRLPVLLGAGAPPPAGQPGGVRRAGRAVLLHEGLREVQAVARPAGPAVRHAVRPHGRRHPQPDGGHLQLHLPGHPLRHARYAAGALAVCSLGPRDGRQPRAHCHFKCRRGVKND</sequence>
<evidence type="ECO:0000313" key="3">
    <source>
        <dbReference type="EMBL" id="TNN26922.1"/>
    </source>
</evidence>